<evidence type="ECO:0000313" key="1">
    <source>
        <dbReference type="EMBL" id="MED6273993.1"/>
    </source>
</evidence>
<keyword evidence="2" id="KW-1185">Reference proteome</keyword>
<dbReference type="EMBL" id="JAHUTJ010025412">
    <property type="protein sequence ID" value="MED6273993.1"/>
    <property type="molecule type" value="Genomic_DNA"/>
</dbReference>
<name>A0ABU7DFU5_9TELE</name>
<protein>
    <submittedName>
        <fullName evidence="1">Uncharacterized protein</fullName>
    </submittedName>
</protein>
<gene>
    <name evidence="1" type="ORF">CHARACLAT_011988</name>
</gene>
<comment type="caution">
    <text evidence="1">The sequence shown here is derived from an EMBL/GenBank/DDBJ whole genome shotgun (WGS) entry which is preliminary data.</text>
</comment>
<dbReference type="Proteomes" id="UP001352852">
    <property type="component" value="Unassembled WGS sequence"/>
</dbReference>
<evidence type="ECO:0000313" key="2">
    <source>
        <dbReference type="Proteomes" id="UP001352852"/>
    </source>
</evidence>
<reference evidence="1 2" key="1">
    <citation type="submission" date="2021-06" db="EMBL/GenBank/DDBJ databases">
        <authorList>
            <person name="Palmer J.M."/>
        </authorList>
    </citation>
    <scope>NUCLEOTIDE SEQUENCE [LARGE SCALE GENOMIC DNA]</scope>
    <source>
        <strain evidence="1 2">CL_MEX2019</strain>
        <tissue evidence="1">Muscle</tissue>
    </source>
</reference>
<organism evidence="1 2">
    <name type="scientific">Characodon lateralis</name>
    <dbReference type="NCBI Taxonomy" id="208331"/>
    <lineage>
        <taxon>Eukaryota</taxon>
        <taxon>Metazoa</taxon>
        <taxon>Chordata</taxon>
        <taxon>Craniata</taxon>
        <taxon>Vertebrata</taxon>
        <taxon>Euteleostomi</taxon>
        <taxon>Actinopterygii</taxon>
        <taxon>Neopterygii</taxon>
        <taxon>Teleostei</taxon>
        <taxon>Neoteleostei</taxon>
        <taxon>Acanthomorphata</taxon>
        <taxon>Ovalentaria</taxon>
        <taxon>Atherinomorphae</taxon>
        <taxon>Cyprinodontiformes</taxon>
        <taxon>Goodeidae</taxon>
        <taxon>Characodon</taxon>
    </lineage>
</organism>
<accession>A0ABU7DFU5</accession>
<sequence length="113" mass="12447">MSVFSLVFPLATGPMVHPVDSLLVPVVELSPTSQALCLFLDSCAGDERICKIVACGARSAQYEACESVSIRMGLVNTRSVTNMTFALKDFQSEGLQIGYWHIHLRKQMYKSGF</sequence>
<proteinExistence type="predicted"/>